<dbReference type="InterPro" id="IPR013767">
    <property type="entry name" value="PAS_fold"/>
</dbReference>
<dbReference type="Gene3D" id="3.30.450.20">
    <property type="entry name" value="PAS domain"/>
    <property type="match status" value="1"/>
</dbReference>
<evidence type="ECO:0000259" key="4">
    <source>
        <dbReference type="PROSITE" id="PS50887"/>
    </source>
</evidence>
<dbReference type="PANTHER" id="PTHR45138">
    <property type="entry name" value="REGULATORY COMPONENTS OF SENSORY TRANSDUCTION SYSTEM"/>
    <property type="match status" value="1"/>
</dbReference>
<evidence type="ECO:0000313" key="5">
    <source>
        <dbReference type="EMBL" id="SAL75102.1"/>
    </source>
</evidence>
<dbReference type="Pfam" id="PF00990">
    <property type="entry name" value="GGDEF"/>
    <property type="match status" value="1"/>
</dbReference>
<feature type="domain" description="GGDEF" evidence="4">
    <location>
        <begin position="180"/>
        <end position="313"/>
    </location>
</feature>
<protein>
    <recommendedName>
        <fullName evidence="1">diguanylate cyclase</fullName>
        <ecNumber evidence="1">2.7.7.65</ecNumber>
    </recommendedName>
</protein>
<proteinExistence type="predicted"/>
<dbReference type="PROSITE" id="PS50112">
    <property type="entry name" value="PAS"/>
    <property type="match status" value="1"/>
</dbReference>
<gene>
    <name evidence="5" type="ORF">AWB68_04704</name>
</gene>
<evidence type="ECO:0000256" key="2">
    <source>
        <dbReference type="ARBA" id="ARBA00034247"/>
    </source>
</evidence>
<dbReference type="InterPro" id="IPR029787">
    <property type="entry name" value="Nucleotide_cyclase"/>
</dbReference>
<name>A0A158K1V0_9BURK</name>
<dbReference type="NCBIfam" id="TIGR00254">
    <property type="entry name" value="GGDEF"/>
    <property type="match status" value="1"/>
</dbReference>
<dbReference type="Proteomes" id="UP000054770">
    <property type="component" value="Unassembled WGS sequence"/>
</dbReference>
<dbReference type="Pfam" id="PF00989">
    <property type="entry name" value="PAS"/>
    <property type="match status" value="1"/>
</dbReference>
<dbReference type="CDD" id="cd00130">
    <property type="entry name" value="PAS"/>
    <property type="match status" value="1"/>
</dbReference>
<dbReference type="GO" id="GO:0052621">
    <property type="term" value="F:diguanylate cyclase activity"/>
    <property type="evidence" value="ECO:0007669"/>
    <property type="project" value="UniProtKB-EC"/>
</dbReference>
<dbReference type="OrthoDB" id="9813903at2"/>
<reference evidence="5" key="1">
    <citation type="submission" date="2016-01" db="EMBL/GenBank/DDBJ databases">
        <authorList>
            <person name="Peeters C."/>
        </authorList>
    </citation>
    <scope>NUCLEOTIDE SEQUENCE [LARGE SCALE GENOMIC DNA]</scope>
    <source>
        <strain evidence="5">LMG 22940</strain>
    </source>
</reference>
<sequence>MNALRHVLSELVVERVGFGIFVLDRELNVVMWNRFMQDHSGRTAEQVIGKPIFANFPELPRVWLTRKVESVFQLGSFAFSSWEQRPYLFRFDHDRPITGGVDFMQQDCTFMPLTHEREVMAVCITISDVTHASMMQRGRDEAVAKLQEYADRDGLTGIANRRYFELRLADEFSRWQRHGGELSLLLFDLDYFKRINDEFGHLVGDTVLRVMAERVSQTVREQDVFGRFGGEEFALLLPCTGFADAMLLAEKVREAICATPIDVQGARVPVTASFGAAQARRDITSSYEALINETDAALYSAKRQGRNRSVGFA</sequence>
<evidence type="ECO:0000259" key="3">
    <source>
        <dbReference type="PROSITE" id="PS50112"/>
    </source>
</evidence>
<comment type="caution">
    <text evidence="5">The sequence shown here is derived from an EMBL/GenBank/DDBJ whole genome shotgun (WGS) entry which is preliminary data.</text>
</comment>
<keyword evidence="6" id="KW-1185">Reference proteome</keyword>
<dbReference type="Gene3D" id="3.30.70.270">
    <property type="match status" value="1"/>
</dbReference>
<evidence type="ECO:0000313" key="6">
    <source>
        <dbReference type="Proteomes" id="UP000054770"/>
    </source>
</evidence>
<dbReference type="AlphaFoldDB" id="A0A158K1V0"/>
<dbReference type="InterPro" id="IPR043128">
    <property type="entry name" value="Rev_trsase/Diguanyl_cyclase"/>
</dbReference>
<dbReference type="SMART" id="SM00267">
    <property type="entry name" value="GGDEF"/>
    <property type="match status" value="1"/>
</dbReference>
<dbReference type="SUPFAM" id="SSF55785">
    <property type="entry name" value="PYP-like sensor domain (PAS domain)"/>
    <property type="match status" value="1"/>
</dbReference>
<dbReference type="SUPFAM" id="SSF55073">
    <property type="entry name" value="Nucleotide cyclase"/>
    <property type="match status" value="1"/>
</dbReference>
<accession>A0A158K1V0</accession>
<organism evidence="5 6">
    <name type="scientific">Caballeronia choica</name>
    <dbReference type="NCBI Taxonomy" id="326476"/>
    <lineage>
        <taxon>Bacteria</taxon>
        <taxon>Pseudomonadati</taxon>
        <taxon>Pseudomonadota</taxon>
        <taxon>Betaproteobacteria</taxon>
        <taxon>Burkholderiales</taxon>
        <taxon>Burkholderiaceae</taxon>
        <taxon>Caballeronia</taxon>
    </lineage>
</organism>
<dbReference type="PANTHER" id="PTHR45138:SF9">
    <property type="entry name" value="DIGUANYLATE CYCLASE DGCM-RELATED"/>
    <property type="match status" value="1"/>
</dbReference>
<comment type="catalytic activity">
    <reaction evidence="2">
        <text>2 GTP = 3',3'-c-di-GMP + 2 diphosphate</text>
        <dbReference type="Rhea" id="RHEA:24898"/>
        <dbReference type="ChEBI" id="CHEBI:33019"/>
        <dbReference type="ChEBI" id="CHEBI:37565"/>
        <dbReference type="ChEBI" id="CHEBI:58805"/>
        <dbReference type="EC" id="2.7.7.65"/>
    </reaction>
</comment>
<dbReference type="RefSeq" id="WP_087646769.1">
    <property type="nucleotide sequence ID" value="NZ_FCON02000059.1"/>
</dbReference>
<dbReference type="InterPro" id="IPR000160">
    <property type="entry name" value="GGDEF_dom"/>
</dbReference>
<dbReference type="InterPro" id="IPR035965">
    <property type="entry name" value="PAS-like_dom_sf"/>
</dbReference>
<dbReference type="GO" id="GO:0006355">
    <property type="term" value="P:regulation of DNA-templated transcription"/>
    <property type="evidence" value="ECO:0007669"/>
    <property type="project" value="InterPro"/>
</dbReference>
<dbReference type="EC" id="2.7.7.65" evidence="1"/>
<dbReference type="InterPro" id="IPR050469">
    <property type="entry name" value="Diguanylate_Cyclase"/>
</dbReference>
<dbReference type="PROSITE" id="PS50887">
    <property type="entry name" value="GGDEF"/>
    <property type="match status" value="1"/>
</dbReference>
<dbReference type="EMBL" id="FCON02000059">
    <property type="protein sequence ID" value="SAL75102.1"/>
    <property type="molecule type" value="Genomic_DNA"/>
</dbReference>
<dbReference type="FunFam" id="3.30.70.270:FF:000001">
    <property type="entry name" value="Diguanylate cyclase domain protein"/>
    <property type="match status" value="1"/>
</dbReference>
<feature type="domain" description="PAS" evidence="3">
    <location>
        <begin position="12"/>
        <end position="56"/>
    </location>
</feature>
<dbReference type="CDD" id="cd01949">
    <property type="entry name" value="GGDEF"/>
    <property type="match status" value="1"/>
</dbReference>
<evidence type="ECO:0000256" key="1">
    <source>
        <dbReference type="ARBA" id="ARBA00012528"/>
    </source>
</evidence>
<dbReference type="InterPro" id="IPR000014">
    <property type="entry name" value="PAS"/>
</dbReference>